<dbReference type="GO" id="GO:0071108">
    <property type="term" value="P:protein K48-linked deubiquitination"/>
    <property type="evidence" value="ECO:0007669"/>
    <property type="project" value="TreeGrafter"/>
</dbReference>
<feature type="region of interest" description="Disordered" evidence="7">
    <location>
        <begin position="426"/>
        <end position="464"/>
    </location>
</feature>
<name>A0A9W8TIL2_9PEZI</name>
<dbReference type="InterPro" id="IPR042468">
    <property type="entry name" value="Peptidase_C65_otubain_sub1"/>
</dbReference>
<dbReference type="GO" id="GO:0043130">
    <property type="term" value="F:ubiquitin binding"/>
    <property type="evidence" value="ECO:0007669"/>
    <property type="project" value="TreeGrafter"/>
</dbReference>
<comment type="catalytic activity">
    <reaction evidence="1">
        <text>Thiol-dependent hydrolysis of ester, thioester, amide, peptide and isopeptide bonds formed by the C-terminal Gly of ubiquitin (a 76-residue protein attached to proteins as an intracellular targeting signal).</text>
        <dbReference type="EC" id="3.4.19.12"/>
    </reaction>
</comment>
<evidence type="ECO:0000256" key="5">
    <source>
        <dbReference type="ARBA" id="ARBA00022801"/>
    </source>
</evidence>
<keyword evidence="5" id="KW-0378">Hydrolase</keyword>
<evidence type="ECO:0000313" key="10">
    <source>
        <dbReference type="Proteomes" id="UP001148614"/>
    </source>
</evidence>
<dbReference type="GO" id="GO:0005634">
    <property type="term" value="C:nucleus"/>
    <property type="evidence" value="ECO:0007669"/>
    <property type="project" value="TreeGrafter"/>
</dbReference>
<feature type="compositionally biased region" description="Polar residues" evidence="7">
    <location>
        <begin position="455"/>
        <end position="464"/>
    </location>
</feature>
<dbReference type="GO" id="GO:0004843">
    <property type="term" value="F:cysteine-type deubiquitinase activity"/>
    <property type="evidence" value="ECO:0007669"/>
    <property type="project" value="UniProtKB-EC"/>
</dbReference>
<dbReference type="InterPro" id="IPR003323">
    <property type="entry name" value="OTU_dom"/>
</dbReference>
<dbReference type="PROSITE" id="PS50802">
    <property type="entry name" value="OTU"/>
    <property type="match status" value="1"/>
</dbReference>
<gene>
    <name evidence="9" type="ORF">NPX13_g9738</name>
</gene>
<dbReference type="GO" id="GO:0006508">
    <property type="term" value="P:proteolysis"/>
    <property type="evidence" value="ECO:0007669"/>
    <property type="project" value="UniProtKB-KW"/>
</dbReference>
<dbReference type="PANTHER" id="PTHR12931">
    <property type="entry name" value="UBIQUITIN THIOLESTERASE PROTEIN OTUB"/>
    <property type="match status" value="1"/>
</dbReference>
<keyword evidence="3" id="KW-0645">Protease</keyword>
<dbReference type="SUPFAM" id="SSF54001">
    <property type="entry name" value="Cysteine proteinases"/>
    <property type="match status" value="1"/>
</dbReference>
<comment type="caution">
    <text evidence="9">The sequence shown here is derived from an EMBL/GenBank/DDBJ whole genome shotgun (WGS) entry which is preliminary data.</text>
</comment>
<dbReference type="PANTHER" id="PTHR12931:SF15">
    <property type="entry name" value="UBIQUITIN THIOESTERASE OTUBAIN-LIKE"/>
    <property type="match status" value="1"/>
</dbReference>
<keyword evidence="6" id="KW-0788">Thiol protease</keyword>
<dbReference type="Gene3D" id="3.30.200.60">
    <property type="entry name" value="Peptidase C65 Otubain, subdomain 1"/>
    <property type="match status" value="1"/>
</dbReference>
<dbReference type="InterPro" id="IPR038765">
    <property type="entry name" value="Papain-like_cys_pep_sf"/>
</dbReference>
<evidence type="ECO:0000256" key="3">
    <source>
        <dbReference type="ARBA" id="ARBA00022670"/>
    </source>
</evidence>
<dbReference type="EMBL" id="JANPWZ010002493">
    <property type="protein sequence ID" value="KAJ3558304.1"/>
    <property type="molecule type" value="Genomic_DNA"/>
</dbReference>
<evidence type="ECO:0000259" key="8">
    <source>
        <dbReference type="PROSITE" id="PS50802"/>
    </source>
</evidence>
<evidence type="ECO:0000256" key="4">
    <source>
        <dbReference type="ARBA" id="ARBA00022786"/>
    </source>
</evidence>
<reference evidence="9" key="1">
    <citation type="submission" date="2022-07" db="EMBL/GenBank/DDBJ databases">
        <title>Genome Sequence of Xylaria arbuscula.</title>
        <authorList>
            <person name="Buettner E."/>
        </authorList>
    </citation>
    <scope>NUCLEOTIDE SEQUENCE</scope>
    <source>
        <strain evidence="9">VT107</strain>
    </source>
</reference>
<dbReference type="CDD" id="cd22749">
    <property type="entry name" value="Otubain_C65"/>
    <property type="match status" value="1"/>
</dbReference>
<dbReference type="InterPro" id="IPR019400">
    <property type="entry name" value="Peptidase_C65_otubain"/>
</dbReference>
<protein>
    <recommendedName>
        <fullName evidence="2">ubiquitinyl hydrolase 1</fullName>
        <ecNumber evidence="2">3.4.19.12</ecNumber>
    </recommendedName>
</protein>
<evidence type="ECO:0000256" key="1">
    <source>
        <dbReference type="ARBA" id="ARBA00000707"/>
    </source>
</evidence>
<organism evidence="9 10">
    <name type="scientific">Xylaria arbuscula</name>
    <dbReference type="NCBI Taxonomy" id="114810"/>
    <lineage>
        <taxon>Eukaryota</taxon>
        <taxon>Fungi</taxon>
        <taxon>Dikarya</taxon>
        <taxon>Ascomycota</taxon>
        <taxon>Pezizomycotina</taxon>
        <taxon>Sordariomycetes</taxon>
        <taxon>Xylariomycetidae</taxon>
        <taxon>Xylariales</taxon>
        <taxon>Xylariaceae</taxon>
        <taxon>Xylaria</taxon>
    </lineage>
</organism>
<dbReference type="VEuPathDB" id="FungiDB:F4678DRAFT_191296"/>
<dbReference type="Gene3D" id="1.20.1300.20">
    <property type="entry name" value="Peptidase C65 Otubain, subdomain 2"/>
    <property type="match status" value="1"/>
</dbReference>
<evidence type="ECO:0000256" key="6">
    <source>
        <dbReference type="ARBA" id="ARBA00022807"/>
    </source>
</evidence>
<feature type="domain" description="OTU" evidence="8">
    <location>
        <begin position="63"/>
        <end position="273"/>
    </location>
</feature>
<feature type="compositionally biased region" description="Polar residues" evidence="7">
    <location>
        <begin position="352"/>
        <end position="365"/>
    </location>
</feature>
<accession>A0A9W8TIL2</accession>
<dbReference type="Pfam" id="PF10275">
    <property type="entry name" value="Peptidase_C65"/>
    <property type="match status" value="1"/>
</dbReference>
<dbReference type="EC" id="3.4.19.12" evidence="2"/>
<evidence type="ECO:0000313" key="9">
    <source>
        <dbReference type="EMBL" id="KAJ3558304.1"/>
    </source>
</evidence>
<dbReference type="AlphaFoldDB" id="A0A9W8TIL2"/>
<dbReference type="InterPro" id="IPR042467">
    <property type="entry name" value="Peptidase_C65_otubain_sub2"/>
</dbReference>
<evidence type="ECO:0000256" key="2">
    <source>
        <dbReference type="ARBA" id="ARBA00012759"/>
    </source>
</evidence>
<feature type="compositionally biased region" description="Low complexity" evidence="7">
    <location>
        <begin position="332"/>
        <end position="343"/>
    </location>
</feature>
<keyword evidence="10" id="KW-1185">Reference proteome</keyword>
<keyword evidence="4" id="KW-0833">Ubl conjugation pathway</keyword>
<feature type="region of interest" description="Disordered" evidence="7">
    <location>
        <begin position="332"/>
        <end position="379"/>
    </location>
</feature>
<sequence length="464" mass="51476">MDPQQEFDPNDIAQQEAAARDYQPGLTGPLVGEKTSSQAITEEYARADPTYVAKTMALPQTYSHYRPIQGDGNCGYRAIAFAYFETLVQCGDINLLQSELERMTVLNKYIEDVGGQDPSIFELMVSETLDLFNDLIAAMSEGADANSILVAKFNDSGVSQCIVYHLRLLACARLKGHSDQYASYLDTDIGTYIDSTVLPVNREIDHICVVLVHDILLKPVNIVLDIAYLDRSEGSEVNVHRLPDEANGQDPATLGPVIYLLYRPGHYDILYRETQAHVAPVPPIPAPVNLQINRVTEFVPHNQDYEHQVPELQDTSYTMNMSVLGLIPGLQSSFGPPSASPSPMTDQYAPSPAQSWVSQQGLPAPLNQPSPQQPRTTKHPVRFSKYSFLPNTPEAAVGNSNTYEPSFMTNTFKNSHFNTAHYNNQNFQPEMYQPDDDEAQGSGNNRIGCRKRSTDNSSGIKKEK</sequence>
<dbReference type="Proteomes" id="UP001148614">
    <property type="component" value="Unassembled WGS sequence"/>
</dbReference>
<evidence type="ECO:0000256" key="7">
    <source>
        <dbReference type="SAM" id="MobiDB-lite"/>
    </source>
</evidence>
<proteinExistence type="predicted"/>